<comment type="subcellular location">
    <subcellularLocation>
        <location evidence="16">Postsynaptic cell membrane</location>
        <topology evidence="16">Multi-pass membrane protein</topology>
    </subcellularLocation>
</comment>
<dbReference type="Pfam" id="PF02932">
    <property type="entry name" value="Neur_chan_memb"/>
    <property type="match status" value="2"/>
</dbReference>
<dbReference type="PANTHER" id="PTHR18945">
    <property type="entry name" value="NEUROTRANSMITTER GATED ION CHANNEL"/>
    <property type="match status" value="1"/>
</dbReference>
<comment type="caution">
    <text evidence="20">The sequence shown here is derived from an EMBL/GenBank/DDBJ whole genome shotgun (WGS) entry which is preliminary data.</text>
</comment>
<feature type="domain" description="Neurotransmitter-gated ion-channel transmembrane" evidence="19">
    <location>
        <begin position="245"/>
        <end position="439"/>
    </location>
</feature>
<dbReference type="PROSITE" id="PS00236">
    <property type="entry name" value="NEUROTR_ION_CHANNEL"/>
    <property type="match status" value="2"/>
</dbReference>
<reference evidence="20 21" key="1">
    <citation type="submission" date="2015-01" db="EMBL/GenBank/DDBJ databases">
        <title>Evolution of Trichinella species and genotypes.</title>
        <authorList>
            <person name="Korhonen P.K."/>
            <person name="Edoardo P."/>
            <person name="Giuseppe L.R."/>
            <person name="Gasser R.B."/>
        </authorList>
    </citation>
    <scope>NUCLEOTIDE SEQUENCE [LARGE SCALE GENOMIC DNA]</scope>
    <source>
        <strain evidence="20">ISS141</strain>
    </source>
</reference>
<dbReference type="GO" id="GO:0004888">
    <property type="term" value="F:transmembrane signaling receptor activity"/>
    <property type="evidence" value="ECO:0007669"/>
    <property type="project" value="InterPro"/>
</dbReference>
<comment type="similarity">
    <text evidence="1">Belongs to the ligand-gated ion channel (TC 1.A.9) family. Acetylcholine receptor (TC 1.A.9.1) subfamily.</text>
</comment>
<sequence>LVRISITMHQRYYGQLLPIFIFLLEIFTALCAYDEDLIYSDIFHGYNPLVLPIASENESQVVIEFGMSMILLVNVDEKNQILQTNVWLTMSWKDPYLRWNPADYNMIKDIRVPVKHIWVPDVVLFNNADGHYEVSFYSNVMVESDGTILWVPPAIYKSSCTIDVENFPFDEQTCLLVFGSWTYTHQEVYLTFYKNKKFIELQDYSYSGVWDIIDVPGIVHDSGSKLTFCIKIKRKPLFYTVLFGIPTMMMAYLSVFVFYLPAGASEKITLSINLLLALVVFMLLISKILPSNSNTLPLIAKYLLLTFILDIMAIIMTVIILNIYFRRPNCSRLPSWARSLFLVYLPRVLLMKRPATQRNSVVEYIAKNCDNQICLINELSKRVSPKEALSNESKQSPGNFHDSIFNLNTVNFQMLNQVLISTDQIFDHFRRVRSTEAEARRIFFFKSQIYFSGLIRGKQLNAFTLSTQPKKTNTANVALYLALCSEDEDRLMIDLFRGYNSLVQPIANSNSTPLLLRFGLQLILLINLDEKNQIMHTNVWLTLKWYDFQMRWNPVNYGEIRQIRVATDKVWLPDIVLFNNADGNYEVSYHSNVVIDHDGKMLWVPPAIYKSSCIIDVEYFPFDEQVCTLLFGSWTYNEREIILSFNDGVEGVDLQDYSFSSIWDIIEAPAVLTRQKSRIEFRIRVRRKSLFYTVVLIIPTVLMAFLSMMVFYLPACAVTVIIINVFFRGPTTHRMPQWVRHTFLDFLPKMLMMKRPKRVSKQPYYGCVDTFRRNNASRLNVPQPQQSYLDANESIQTVPQYSVPDHQSSESFAYYQLAGQYPLTREACKAIEAIEYISEHLRTDEEYQSVREDWKYVAMVIDRLLLYIFFGVTLGGTVGVLLSAPNVFEFVDQAQIVSRLSLLYRGET</sequence>
<dbReference type="InterPro" id="IPR018000">
    <property type="entry name" value="Neurotransmitter_ion_chnl_CS"/>
</dbReference>
<dbReference type="FunFam" id="2.70.170.10:FF:000016">
    <property type="entry name" value="Nicotinic acetylcholine receptor subunit"/>
    <property type="match status" value="2"/>
</dbReference>
<accession>A0A0V0Y0I3</accession>
<evidence type="ECO:0000256" key="10">
    <source>
        <dbReference type="ARBA" id="ARBA00023157"/>
    </source>
</evidence>
<dbReference type="Gene3D" id="2.70.170.10">
    <property type="entry name" value="Neurotransmitter-gated ion-channel ligand-binding domain"/>
    <property type="match status" value="2"/>
</dbReference>
<dbReference type="InterPro" id="IPR002394">
    <property type="entry name" value="Nicotinic_acetylcholine_rcpt"/>
</dbReference>
<feature type="non-terminal residue" evidence="20">
    <location>
        <position position="1"/>
    </location>
</feature>
<feature type="transmembrane region" description="Helical" evidence="17">
    <location>
        <begin position="689"/>
        <end position="705"/>
    </location>
</feature>
<evidence type="ECO:0000313" key="20">
    <source>
        <dbReference type="EMBL" id="KRX93924.1"/>
    </source>
</evidence>
<dbReference type="CDD" id="cd19064">
    <property type="entry name" value="LGIC_TM_nAChR"/>
    <property type="match status" value="1"/>
</dbReference>
<evidence type="ECO:0000259" key="18">
    <source>
        <dbReference type="Pfam" id="PF02931"/>
    </source>
</evidence>
<feature type="transmembrane region" description="Helical" evidence="17">
    <location>
        <begin position="12"/>
        <end position="33"/>
    </location>
</feature>
<evidence type="ECO:0000256" key="3">
    <source>
        <dbReference type="ARBA" id="ARBA00022475"/>
    </source>
</evidence>
<keyword evidence="11 20" id="KW-0675">Receptor</keyword>
<dbReference type="FunFam" id="1.20.58.390:FF:000038">
    <property type="entry name" value="Acetylcholine receptor subunit beta-like 1"/>
    <property type="match status" value="1"/>
</dbReference>
<keyword evidence="3" id="KW-1003">Cell membrane</keyword>
<evidence type="ECO:0000259" key="19">
    <source>
        <dbReference type="Pfam" id="PF02932"/>
    </source>
</evidence>
<feature type="transmembrane region" description="Helical" evidence="17">
    <location>
        <begin position="302"/>
        <end position="325"/>
    </location>
</feature>
<evidence type="ECO:0000256" key="13">
    <source>
        <dbReference type="ARBA" id="ARBA00023257"/>
    </source>
</evidence>
<evidence type="ECO:0000256" key="6">
    <source>
        <dbReference type="ARBA" id="ARBA00022989"/>
    </source>
</evidence>
<evidence type="ECO:0000256" key="7">
    <source>
        <dbReference type="ARBA" id="ARBA00023018"/>
    </source>
</evidence>
<dbReference type="InterPro" id="IPR036719">
    <property type="entry name" value="Neuro-gated_channel_TM_sf"/>
</dbReference>
<keyword evidence="15 17" id="KW-0407">Ion channel</keyword>
<keyword evidence="2 17" id="KW-0813">Transport</keyword>
<dbReference type="SUPFAM" id="SSF90112">
    <property type="entry name" value="Neurotransmitter-gated ion-channel transmembrane pore"/>
    <property type="match status" value="2"/>
</dbReference>
<feature type="transmembrane region" description="Helical" evidence="17">
    <location>
        <begin position="237"/>
        <end position="262"/>
    </location>
</feature>
<dbReference type="PRINTS" id="PR00254">
    <property type="entry name" value="NICOTINICR"/>
</dbReference>
<feature type="transmembrane region" description="Helical" evidence="17">
    <location>
        <begin position="864"/>
        <end position="884"/>
    </location>
</feature>
<keyword evidence="12" id="KW-0325">Glycoprotein</keyword>
<evidence type="ECO:0000256" key="16">
    <source>
        <dbReference type="ARBA" id="ARBA00034104"/>
    </source>
</evidence>
<keyword evidence="4 17" id="KW-0812">Transmembrane</keyword>
<keyword evidence="8 17" id="KW-0406">Ion transport</keyword>
<dbReference type="InterPro" id="IPR006201">
    <property type="entry name" value="Neur_channel"/>
</dbReference>
<feature type="transmembrane region" description="Helical" evidence="17">
    <location>
        <begin position="711"/>
        <end position="727"/>
    </location>
</feature>
<keyword evidence="9 17" id="KW-0472">Membrane</keyword>
<dbReference type="CDD" id="cd19032">
    <property type="entry name" value="LGIC_ECD_nAChR_proto_beta-like"/>
    <property type="match status" value="1"/>
</dbReference>
<evidence type="ECO:0000256" key="8">
    <source>
        <dbReference type="ARBA" id="ARBA00023065"/>
    </source>
</evidence>
<dbReference type="PRINTS" id="PR00252">
    <property type="entry name" value="NRIONCHANNEL"/>
</dbReference>
<dbReference type="SUPFAM" id="SSF63712">
    <property type="entry name" value="Nicotinic receptor ligand binding domain-like"/>
    <property type="match status" value="2"/>
</dbReference>
<evidence type="ECO:0000256" key="17">
    <source>
        <dbReference type="RuleBase" id="RU000687"/>
    </source>
</evidence>
<evidence type="ECO:0000313" key="21">
    <source>
        <dbReference type="Proteomes" id="UP000054815"/>
    </source>
</evidence>
<dbReference type="InterPro" id="IPR036734">
    <property type="entry name" value="Neur_chan_lig-bd_sf"/>
</dbReference>
<dbReference type="InterPro" id="IPR038050">
    <property type="entry name" value="Neuro_actylchol_rec"/>
</dbReference>
<dbReference type="Proteomes" id="UP000054815">
    <property type="component" value="Unassembled WGS sequence"/>
</dbReference>
<keyword evidence="13" id="KW-0628">Postsynaptic cell membrane</keyword>
<protein>
    <submittedName>
        <fullName evidence="20">Acetylcholine receptor subunit beta-type unc-29</fullName>
    </submittedName>
</protein>
<dbReference type="GO" id="GO:0045211">
    <property type="term" value="C:postsynaptic membrane"/>
    <property type="evidence" value="ECO:0007669"/>
    <property type="project" value="UniProtKB-SubCell"/>
</dbReference>
<evidence type="ECO:0000256" key="2">
    <source>
        <dbReference type="ARBA" id="ARBA00022448"/>
    </source>
</evidence>
<feature type="transmembrane region" description="Helical" evidence="17">
    <location>
        <begin position="268"/>
        <end position="290"/>
    </location>
</feature>
<evidence type="ECO:0000256" key="9">
    <source>
        <dbReference type="ARBA" id="ARBA00023136"/>
    </source>
</evidence>
<keyword evidence="14" id="KW-1071">Ligand-gated ion channel</keyword>
<keyword evidence="6 17" id="KW-1133">Transmembrane helix</keyword>
<evidence type="ECO:0000256" key="15">
    <source>
        <dbReference type="ARBA" id="ARBA00023303"/>
    </source>
</evidence>
<evidence type="ECO:0000256" key="4">
    <source>
        <dbReference type="ARBA" id="ARBA00022692"/>
    </source>
</evidence>
<evidence type="ECO:0000256" key="1">
    <source>
        <dbReference type="ARBA" id="ARBA00009237"/>
    </source>
</evidence>
<dbReference type="Pfam" id="PF02931">
    <property type="entry name" value="Neur_chan_LBD"/>
    <property type="match status" value="2"/>
</dbReference>
<keyword evidence="10" id="KW-1015">Disulfide bond</keyword>
<dbReference type="InterPro" id="IPR006029">
    <property type="entry name" value="Neurotrans-gated_channel_TM"/>
</dbReference>
<dbReference type="AlphaFoldDB" id="A0A0V0Y0I3"/>
<keyword evidence="7" id="KW-0770">Synapse</keyword>
<feature type="domain" description="Neurotransmitter-gated ion-channel transmembrane" evidence="19">
    <location>
        <begin position="718"/>
        <end position="880"/>
    </location>
</feature>
<feature type="domain" description="Neurotransmitter-gated ion-channel ligand-binding" evidence="18">
    <location>
        <begin position="488"/>
        <end position="688"/>
    </location>
</feature>
<dbReference type="FunFam" id="1.20.58.390:FF:000035">
    <property type="entry name" value="Acetylcholine receptor subunit beta-like 1"/>
    <property type="match status" value="1"/>
</dbReference>
<evidence type="ECO:0000256" key="14">
    <source>
        <dbReference type="ARBA" id="ARBA00023286"/>
    </source>
</evidence>
<dbReference type="GO" id="GO:0022848">
    <property type="term" value="F:acetylcholine-gated monoatomic cation-selective channel activity"/>
    <property type="evidence" value="ECO:0007669"/>
    <property type="project" value="InterPro"/>
</dbReference>
<gene>
    <name evidence="20" type="primary">unc-29</name>
    <name evidence="20" type="ORF">T4E_1629</name>
</gene>
<comment type="caution">
    <text evidence="17">Lacks conserved residue(s) required for the propagation of feature annotation.</text>
</comment>
<dbReference type="InterPro" id="IPR006202">
    <property type="entry name" value="Neur_chan_lig-bd"/>
</dbReference>
<organism evidence="20 21">
    <name type="scientific">Trichinella pseudospiralis</name>
    <name type="common">Parasitic roundworm</name>
    <dbReference type="NCBI Taxonomy" id="6337"/>
    <lineage>
        <taxon>Eukaryota</taxon>
        <taxon>Metazoa</taxon>
        <taxon>Ecdysozoa</taxon>
        <taxon>Nematoda</taxon>
        <taxon>Enoplea</taxon>
        <taxon>Dorylaimia</taxon>
        <taxon>Trichinellida</taxon>
        <taxon>Trichinellidae</taxon>
        <taxon>Trichinella</taxon>
    </lineage>
</organism>
<evidence type="ECO:0000256" key="11">
    <source>
        <dbReference type="ARBA" id="ARBA00023170"/>
    </source>
</evidence>
<name>A0A0V0Y0I3_TRIPS</name>
<evidence type="ECO:0000256" key="12">
    <source>
        <dbReference type="ARBA" id="ARBA00023180"/>
    </source>
</evidence>
<feature type="domain" description="Neurotransmitter-gated ion-channel ligand-binding" evidence="18">
    <location>
        <begin position="37"/>
        <end position="235"/>
    </location>
</feature>
<keyword evidence="5" id="KW-0732">Signal</keyword>
<evidence type="ECO:0000256" key="5">
    <source>
        <dbReference type="ARBA" id="ARBA00022729"/>
    </source>
</evidence>
<dbReference type="Gene3D" id="1.20.58.390">
    <property type="entry name" value="Neurotransmitter-gated ion-channel transmembrane domain"/>
    <property type="match status" value="2"/>
</dbReference>
<proteinExistence type="inferred from homology"/>
<dbReference type="EMBL" id="JYDU01000080">
    <property type="protein sequence ID" value="KRX93924.1"/>
    <property type="molecule type" value="Genomic_DNA"/>
</dbReference>